<comment type="caution">
    <text evidence="1">The sequence shown here is derived from an EMBL/GenBank/DDBJ whole genome shotgun (WGS) entry which is preliminary data.</text>
</comment>
<proteinExistence type="predicted"/>
<dbReference type="InterPro" id="IPR043758">
    <property type="entry name" value="DUF5703"/>
</dbReference>
<dbReference type="Pfam" id="PF18963">
    <property type="entry name" value="DUF5703"/>
    <property type="match status" value="1"/>
</dbReference>
<organism evidence="1 2">
    <name type="scientific">Kitasatospora kifunensis</name>
    <name type="common">Streptomyces kifunensis</name>
    <dbReference type="NCBI Taxonomy" id="58351"/>
    <lineage>
        <taxon>Bacteria</taxon>
        <taxon>Bacillati</taxon>
        <taxon>Actinomycetota</taxon>
        <taxon>Actinomycetes</taxon>
        <taxon>Kitasatosporales</taxon>
        <taxon>Streptomycetaceae</taxon>
        <taxon>Kitasatospora</taxon>
    </lineage>
</organism>
<evidence type="ECO:0000313" key="2">
    <source>
        <dbReference type="Proteomes" id="UP000540506"/>
    </source>
</evidence>
<gene>
    <name evidence="1" type="ORF">FHR34_001387</name>
</gene>
<keyword evidence="2" id="KW-1185">Reference proteome</keyword>
<dbReference type="EMBL" id="JACHJV010000001">
    <property type="protein sequence ID" value="MBB4922394.1"/>
    <property type="molecule type" value="Genomic_DNA"/>
</dbReference>
<sequence length="70" mass="8491">MTPPKLVRQPEYEYQSLRMPRGTTRNAARQLLTEHAEYGHWELDRLRLFPDGSRTVLLRRRIIRQVRSSW</sequence>
<dbReference type="Proteomes" id="UP000540506">
    <property type="component" value="Unassembled WGS sequence"/>
</dbReference>
<protein>
    <submittedName>
        <fullName evidence="1">Uncharacterized protein</fullName>
    </submittedName>
</protein>
<accession>A0A7W7VU84</accession>
<dbReference type="AlphaFoldDB" id="A0A7W7VU84"/>
<evidence type="ECO:0000313" key="1">
    <source>
        <dbReference type="EMBL" id="MBB4922394.1"/>
    </source>
</evidence>
<name>A0A7W7VU84_KITKI</name>
<reference evidence="1 2" key="1">
    <citation type="submission" date="2020-08" db="EMBL/GenBank/DDBJ databases">
        <title>Sequencing the genomes of 1000 actinobacteria strains.</title>
        <authorList>
            <person name="Klenk H.-P."/>
        </authorList>
    </citation>
    <scope>NUCLEOTIDE SEQUENCE [LARGE SCALE GENOMIC DNA]</scope>
    <source>
        <strain evidence="1 2">DSM 41654</strain>
    </source>
</reference>